<dbReference type="RefSeq" id="WP_018575810.1">
    <property type="nucleotide sequence ID" value="NZ_KB892381.1"/>
</dbReference>
<accession>A0A0W0Z736</accession>
<reference evidence="1 2" key="1">
    <citation type="submission" date="2015-11" db="EMBL/GenBank/DDBJ databases">
        <title>Genomic analysis of 38 Legionella species identifies large and diverse effector repertoires.</title>
        <authorList>
            <person name="Burstein D."/>
            <person name="Amaro F."/>
            <person name="Zusman T."/>
            <person name="Lifshitz Z."/>
            <person name="Cohen O."/>
            <person name="Gilbert J.A."/>
            <person name="Pupko T."/>
            <person name="Shuman H.A."/>
            <person name="Segal G."/>
        </authorList>
    </citation>
    <scope>NUCLEOTIDE SEQUENCE [LARGE SCALE GENOMIC DNA]</scope>
    <source>
        <strain evidence="1 2">ATCC 49655</strain>
    </source>
</reference>
<sequence>MHFSLSLRDFISQTNDVLPENVHLKGGIDSETIQKLKKKSAKGVKNLTFTGLHFENEAAMTACVEFIYSCWGLQFLEIDLSYINDLATLQRMALLLKQVHIIPVMHLLNLRQDCPELVDAAENKAAILNISPNNKSHQDLAFGLNYIKNLEDHTLAIYMYHELLGTGNAEWAGTIKRELCLRYIKTGDLVAASQYMAHENWWLKDEERTREDKETQRVIIRHRAPFVKMASSFDSETTYWSYYLFLATRHFLELSAEERVAIEREARAFFLPDANDQTFRIVALEEIQQVLSEVLKADPLNLTCRIIQRKLPFYSPQQILRIGEHPLLKKRFEAVFGTSRLVSVTTLLDQSDARGSLLTSLNKPISAPDADFYKLAEVPLAESPEKILLRKVNDHMKRMAAQFSLLADPELSEDKIAAFAFARYSNLIAKQFSEVAVMLFGMCPGSADIDILYHTIISLCLKKAGFPEMLMEYKANTPEELALFLQKNTNLIKVTIECKCNDNSIASYLSHLQGHKTLVSLRVVGKHHHGSNNLFLDIAEFLNKNPNVKDVSMKLAKSHLPVCIGTSFREDQSVVISYKYEYLWNEFTTKSRTITGTLPCLHSELNSENIHHLLHPQNSVSIDHKALSAAFAQNGQLILSLYWMFKTQARDVDLISNLAPAILALPPESRAALFGSNKDGFKFLFYHCMSLDSANLKKLSDIAGIKQCYAMLVYSRFDFSDTIELITLPVLQQEFADFLSRSPDLSDNDVCLFRLFLDAVDKMSVMEFRVIASMLKDKFPAIPLTKNSIVIESLLAHADELKDNVPASPDDVVACVVALLDKPSYSCAEQKKSLGTKIEEGLKVRLQKEFSWFDRLYSHYKKGLLYVRKTQDEKLDLLQQSIHITPFVHYCAHTIMWHVVRDIMMDLSLKMGLNPASTEFEDLVEALALSMRNSLTGESSKDPIFILEKNMYHGQVM</sequence>
<organism evidence="1 2">
    <name type="scientific">Legionella shakespearei DSM 23087</name>
    <dbReference type="NCBI Taxonomy" id="1122169"/>
    <lineage>
        <taxon>Bacteria</taxon>
        <taxon>Pseudomonadati</taxon>
        <taxon>Pseudomonadota</taxon>
        <taxon>Gammaproteobacteria</taxon>
        <taxon>Legionellales</taxon>
        <taxon>Legionellaceae</taxon>
        <taxon>Legionella</taxon>
    </lineage>
</organism>
<evidence type="ECO:0000313" key="1">
    <source>
        <dbReference type="EMBL" id="KTD64924.1"/>
    </source>
</evidence>
<comment type="caution">
    <text evidence="1">The sequence shown here is derived from an EMBL/GenBank/DDBJ whole genome shotgun (WGS) entry which is preliminary data.</text>
</comment>
<protein>
    <submittedName>
        <fullName evidence="1">Uncharacterized protein</fullName>
    </submittedName>
</protein>
<dbReference type="Proteomes" id="UP000054600">
    <property type="component" value="Unassembled WGS sequence"/>
</dbReference>
<proteinExistence type="predicted"/>
<dbReference type="PATRIC" id="fig|1122169.6.peg.323"/>
<dbReference type="AlphaFoldDB" id="A0A0W0Z736"/>
<evidence type="ECO:0000313" key="2">
    <source>
        <dbReference type="Proteomes" id="UP000054600"/>
    </source>
</evidence>
<name>A0A0W0Z736_9GAMM</name>
<keyword evidence="2" id="KW-1185">Reference proteome</keyword>
<gene>
    <name evidence="1" type="ORF">Lsha_0293</name>
</gene>
<dbReference type="EMBL" id="LNYW01000016">
    <property type="protein sequence ID" value="KTD64924.1"/>
    <property type="molecule type" value="Genomic_DNA"/>
</dbReference>